<dbReference type="SUPFAM" id="SSF48264">
    <property type="entry name" value="Cytochrome P450"/>
    <property type="match status" value="1"/>
</dbReference>
<evidence type="ECO:0000313" key="4">
    <source>
        <dbReference type="Proteomes" id="UP001596200"/>
    </source>
</evidence>
<feature type="compositionally biased region" description="Low complexity" evidence="2">
    <location>
        <begin position="156"/>
        <end position="170"/>
    </location>
</feature>
<organism evidence="3 4">
    <name type="scientific">Streptomyces pulveraceus</name>
    <dbReference type="NCBI Taxonomy" id="68258"/>
    <lineage>
        <taxon>Bacteria</taxon>
        <taxon>Bacillati</taxon>
        <taxon>Actinomycetota</taxon>
        <taxon>Actinomycetes</taxon>
        <taxon>Kitasatosporales</taxon>
        <taxon>Streptomycetaceae</taxon>
        <taxon>Streptomyces</taxon>
    </lineage>
</organism>
<dbReference type="InterPro" id="IPR001128">
    <property type="entry name" value="Cyt_P450"/>
</dbReference>
<proteinExistence type="inferred from homology"/>
<name>A0ABW1GMQ3_9ACTN</name>
<comment type="similarity">
    <text evidence="1">Belongs to the cytochrome P450 family.</text>
</comment>
<comment type="caution">
    <text evidence="3">The sequence shown here is derived from an EMBL/GenBank/DDBJ whole genome shotgun (WGS) entry which is preliminary data.</text>
</comment>
<evidence type="ECO:0000256" key="2">
    <source>
        <dbReference type="SAM" id="MobiDB-lite"/>
    </source>
</evidence>
<feature type="region of interest" description="Disordered" evidence="2">
    <location>
        <begin position="133"/>
        <end position="170"/>
    </location>
</feature>
<dbReference type="Pfam" id="PF00067">
    <property type="entry name" value="p450"/>
    <property type="match status" value="1"/>
</dbReference>
<protein>
    <submittedName>
        <fullName evidence="3">Cytochrome P450</fullName>
    </submittedName>
</protein>
<gene>
    <name evidence="3" type="ORF">ACFP1B_14955</name>
</gene>
<accession>A0ABW1GMQ3</accession>
<reference evidence="4" key="1">
    <citation type="journal article" date="2019" name="Int. J. Syst. Evol. Microbiol.">
        <title>The Global Catalogue of Microorganisms (GCM) 10K type strain sequencing project: providing services to taxonomists for standard genome sequencing and annotation.</title>
        <authorList>
            <consortium name="The Broad Institute Genomics Platform"/>
            <consortium name="The Broad Institute Genome Sequencing Center for Infectious Disease"/>
            <person name="Wu L."/>
            <person name="Ma J."/>
        </authorList>
    </citation>
    <scope>NUCLEOTIDE SEQUENCE [LARGE SCALE GENOMIC DNA]</scope>
    <source>
        <strain evidence="4">JCM 4147</strain>
    </source>
</reference>
<dbReference type="InterPro" id="IPR002401">
    <property type="entry name" value="Cyt_P450_E_grp-I"/>
</dbReference>
<dbReference type="InterPro" id="IPR036396">
    <property type="entry name" value="Cyt_P450_sf"/>
</dbReference>
<dbReference type="EMBL" id="JBHSPU010000014">
    <property type="protein sequence ID" value="MFC5914719.1"/>
    <property type="molecule type" value="Genomic_DNA"/>
</dbReference>
<evidence type="ECO:0000313" key="3">
    <source>
        <dbReference type="EMBL" id="MFC5914719.1"/>
    </source>
</evidence>
<dbReference type="PANTHER" id="PTHR24305:SF166">
    <property type="entry name" value="CYTOCHROME P450 12A4, MITOCHONDRIAL-RELATED"/>
    <property type="match status" value="1"/>
</dbReference>
<dbReference type="Gene3D" id="1.10.630.10">
    <property type="entry name" value="Cytochrome P450"/>
    <property type="match status" value="1"/>
</dbReference>
<keyword evidence="4" id="KW-1185">Reference proteome</keyword>
<sequence length="170" mass="18255">MRHTCDLIIAERRADGTDRGDLLSALVAARDLQDGGRGMTDAEISDTILTVFPAGTETTACTLAWALGLLARRPEVEQRLHDEVDTVLRGNPATHADSECRQHLGSGFGARFGAKKASTGCGHRASRRLQLIPGVPRWPPATPKGSSVAVRSVRTRPGSGRWPGGWRRPA</sequence>
<dbReference type="InterPro" id="IPR050121">
    <property type="entry name" value="Cytochrome_P450_monoxygenase"/>
</dbReference>
<dbReference type="PRINTS" id="PR00463">
    <property type="entry name" value="EP450I"/>
</dbReference>
<dbReference type="PANTHER" id="PTHR24305">
    <property type="entry name" value="CYTOCHROME P450"/>
    <property type="match status" value="1"/>
</dbReference>
<evidence type="ECO:0000256" key="1">
    <source>
        <dbReference type="ARBA" id="ARBA00010617"/>
    </source>
</evidence>
<dbReference type="RefSeq" id="WP_386420235.1">
    <property type="nucleotide sequence ID" value="NZ_JBHSPU010000014.1"/>
</dbReference>
<dbReference type="Proteomes" id="UP001596200">
    <property type="component" value="Unassembled WGS sequence"/>
</dbReference>